<keyword evidence="3" id="KW-0964">Secreted</keyword>
<evidence type="ECO:0000256" key="2">
    <source>
        <dbReference type="ARBA" id="ARBA00005679"/>
    </source>
</evidence>
<dbReference type="OrthoDB" id="958254at2759"/>
<name>A0A2S2Q1Q4_9HEMI</name>
<sequence>MSISNNCIEVPSILFSAISACPTLWLQLRHRSQLVREHDFVVIVSRKFSNFGGHTISPSPAGQTSYRFRSPDVATDARAPVRFPHRPMRSEKRGVPSACPVFFPFFYADRRRFSKHVPTRSGANSSFHRTTLSLLYPARSPFASRPLFIVREQTSYVSFKIPVVSISYRARKLNEMEQHRARLTTFMLLALVTFARCDPDGQSTAVNTETSPTAPTNATAVPVSVPMNAAASIKPVQIEIYYEALCSDSVNFVKDQLIPVYRKFNKFIDVTFNPFSQGTIKDNTIQCRRDRECDADSIHACAISKISDKDKLVEFLNCALSEGFQNKTVPIEKCVKDNKIEENIISLISKCATDTNETYPLLVNYRNLATAANVTTVPKIIINKNYSELSLTNLKKAVCDKIPSKDSLPECKDIVSGSDRVVFGVLPIFIGVYSIIKMI</sequence>
<evidence type="ECO:0000256" key="4">
    <source>
        <dbReference type="ARBA" id="ARBA00022729"/>
    </source>
</evidence>
<dbReference type="GO" id="GO:0016671">
    <property type="term" value="F:oxidoreductase activity, acting on a sulfur group of donors, disulfide as acceptor"/>
    <property type="evidence" value="ECO:0007669"/>
    <property type="project" value="InterPro"/>
</dbReference>
<keyword evidence="5" id="KW-0325">Glycoprotein</keyword>
<comment type="similarity">
    <text evidence="2">Belongs to the GILT family.</text>
</comment>
<dbReference type="PANTHER" id="PTHR13234:SF8">
    <property type="entry name" value="GAMMA-INTERFERON-INDUCIBLE LYSOSOMAL THIOL REDUCTASE"/>
    <property type="match status" value="1"/>
</dbReference>
<gene>
    <name evidence="6" type="primary">F37H8.5</name>
    <name evidence="6" type="ORF">g.37626</name>
</gene>
<evidence type="ECO:0000256" key="5">
    <source>
        <dbReference type="ARBA" id="ARBA00023180"/>
    </source>
</evidence>
<protein>
    <submittedName>
        <fullName evidence="6">GILT-like protein F37H8.5</fullName>
    </submittedName>
</protein>
<accession>A0A2S2Q1Q4</accession>
<evidence type="ECO:0000256" key="1">
    <source>
        <dbReference type="ARBA" id="ARBA00004613"/>
    </source>
</evidence>
<dbReference type="InterPro" id="IPR004911">
    <property type="entry name" value="Interferon-induced_GILT"/>
</dbReference>
<dbReference type="PANTHER" id="PTHR13234">
    <property type="entry name" value="GAMMA-INTERFERON INDUCIBLE LYSOSOMAL THIOL REDUCTASE GILT"/>
    <property type="match status" value="1"/>
</dbReference>
<dbReference type="GO" id="GO:0005576">
    <property type="term" value="C:extracellular region"/>
    <property type="evidence" value="ECO:0007669"/>
    <property type="project" value="UniProtKB-SubCell"/>
</dbReference>
<dbReference type="Pfam" id="PF03227">
    <property type="entry name" value="GILT"/>
    <property type="match status" value="1"/>
</dbReference>
<comment type="subcellular location">
    <subcellularLocation>
        <location evidence="1">Secreted</location>
    </subcellularLocation>
</comment>
<organism evidence="6">
    <name type="scientific">Sipha flava</name>
    <name type="common">yellow sugarcane aphid</name>
    <dbReference type="NCBI Taxonomy" id="143950"/>
    <lineage>
        <taxon>Eukaryota</taxon>
        <taxon>Metazoa</taxon>
        <taxon>Ecdysozoa</taxon>
        <taxon>Arthropoda</taxon>
        <taxon>Hexapoda</taxon>
        <taxon>Insecta</taxon>
        <taxon>Pterygota</taxon>
        <taxon>Neoptera</taxon>
        <taxon>Paraneoptera</taxon>
        <taxon>Hemiptera</taxon>
        <taxon>Sternorrhyncha</taxon>
        <taxon>Aphidomorpha</taxon>
        <taxon>Aphidoidea</taxon>
        <taxon>Aphididae</taxon>
        <taxon>Sipha</taxon>
    </lineage>
</organism>
<reference evidence="6" key="1">
    <citation type="submission" date="2018-04" db="EMBL/GenBank/DDBJ databases">
        <title>Transcriptome assembly of Sipha flava.</title>
        <authorList>
            <person name="Scully E.D."/>
            <person name="Geib S.M."/>
            <person name="Palmer N.A."/>
            <person name="Koch K."/>
            <person name="Bradshaw J."/>
            <person name="Heng-Moss T."/>
            <person name="Sarath G."/>
        </authorList>
    </citation>
    <scope>NUCLEOTIDE SEQUENCE</scope>
</reference>
<keyword evidence="4" id="KW-0732">Signal</keyword>
<dbReference type="AlphaFoldDB" id="A0A2S2Q1Q4"/>
<proteinExistence type="inferred from homology"/>
<evidence type="ECO:0000256" key="3">
    <source>
        <dbReference type="ARBA" id="ARBA00022525"/>
    </source>
</evidence>
<evidence type="ECO:0000313" key="6">
    <source>
        <dbReference type="EMBL" id="MBY71584.1"/>
    </source>
</evidence>
<dbReference type="EMBL" id="GGMS01002381">
    <property type="protein sequence ID" value="MBY71584.1"/>
    <property type="molecule type" value="Transcribed_RNA"/>
</dbReference>